<organism evidence="2 3">
    <name type="scientific">Gossypium stocksii</name>
    <dbReference type="NCBI Taxonomy" id="47602"/>
    <lineage>
        <taxon>Eukaryota</taxon>
        <taxon>Viridiplantae</taxon>
        <taxon>Streptophyta</taxon>
        <taxon>Embryophyta</taxon>
        <taxon>Tracheophyta</taxon>
        <taxon>Spermatophyta</taxon>
        <taxon>Magnoliopsida</taxon>
        <taxon>eudicotyledons</taxon>
        <taxon>Gunneridae</taxon>
        <taxon>Pentapetalae</taxon>
        <taxon>rosids</taxon>
        <taxon>malvids</taxon>
        <taxon>Malvales</taxon>
        <taxon>Malvaceae</taxon>
        <taxon>Malvoideae</taxon>
        <taxon>Gossypium</taxon>
    </lineage>
</organism>
<sequence length="191" mass="22112">MWENWYDYIPTREPIIVPELACVPKYMPWFRIHDKPYLLSEEERRRKIRVQRERWGLLNLRRSDDDVGPSTAPTQSLGPTLQPMTPTSQPFQIMPDAYYSPYMYPNSYMFPFSSSMVSWNAWLGSSSFLITPSQPLIYRPPSDEGSHEALLGGSSSQHPQPDPLSEEPQPPPEQPQPLLEAEPMRNPEHNL</sequence>
<protein>
    <submittedName>
        <fullName evidence="2">Uncharacterized protein</fullName>
    </submittedName>
</protein>
<evidence type="ECO:0000313" key="2">
    <source>
        <dbReference type="EMBL" id="KAH1098418.1"/>
    </source>
</evidence>
<dbReference type="AlphaFoldDB" id="A0A9D4A8H2"/>
<feature type="region of interest" description="Disordered" evidence="1">
    <location>
        <begin position="64"/>
        <end position="85"/>
    </location>
</feature>
<comment type="caution">
    <text evidence="2">The sequence shown here is derived from an EMBL/GenBank/DDBJ whole genome shotgun (WGS) entry which is preliminary data.</text>
</comment>
<keyword evidence="3" id="KW-1185">Reference proteome</keyword>
<feature type="compositionally biased region" description="Polar residues" evidence="1">
    <location>
        <begin position="71"/>
        <end position="85"/>
    </location>
</feature>
<name>A0A9D4A8H2_9ROSI</name>
<proteinExistence type="predicted"/>
<feature type="region of interest" description="Disordered" evidence="1">
    <location>
        <begin position="139"/>
        <end position="191"/>
    </location>
</feature>
<dbReference type="EMBL" id="JAIQCV010000005">
    <property type="protein sequence ID" value="KAH1098418.1"/>
    <property type="molecule type" value="Genomic_DNA"/>
</dbReference>
<dbReference type="Proteomes" id="UP000828251">
    <property type="component" value="Unassembled WGS sequence"/>
</dbReference>
<evidence type="ECO:0000313" key="3">
    <source>
        <dbReference type="Proteomes" id="UP000828251"/>
    </source>
</evidence>
<gene>
    <name evidence="2" type="ORF">J1N35_015339</name>
</gene>
<reference evidence="2 3" key="1">
    <citation type="journal article" date="2021" name="Plant Biotechnol. J.">
        <title>Multi-omics assisted identification of the key and species-specific regulatory components of drought-tolerant mechanisms in Gossypium stocksii.</title>
        <authorList>
            <person name="Yu D."/>
            <person name="Ke L."/>
            <person name="Zhang D."/>
            <person name="Wu Y."/>
            <person name="Sun Y."/>
            <person name="Mei J."/>
            <person name="Sun J."/>
            <person name="Sun Y."/>
        </authorList>
    </citation>
    <scope>NUCLEOTIDE SEQUENCE [LARGE SCALE GENOMIC DNA]</scope>
    <source>
        <strain evidence="3">cv. E1</strain>
        <tissue evidence="2">Leaf</tissue>
    </source>
</reference>
<feature type="compositionally biased region" description="Basic and acidic residues" evidence="1">
    <location>
        <begin position="182"/>
        <end position="191"/>
    </location>
</feature>
<evidence type="ECO:0000256" key="1">
    <source>
        <dbReference type="SAM" id="MobiDB-lite"/>
    </source>
</evidence>
<accession>A0A9D4A8H2</accession>